<organism evidence="1 2">
    <name type="scientific">Oculimacula yallundae</name>
    <dbReference type="NCBI Taxonomy" id="86028"/>
    <lineage>
        <taxon>Eukaryota</taxon>
        <taxon>Fungi</taxon>
        <taxon>Dikarya</taxon>
        <taxon>Ascomycota</taxon>
        <taxon>Pezizomycotina</taxon>
        <taxon>Leotiomycetes</taxon>
        <taxon>Helotiales</taxon>
        <taxon>Ploettnerulaceae</taxon>
        <taxon>Oculimacula</taxon>
    </lineage>
</organism>
<comment type="caution">
    <text evidence="1">The sequence shown here is derived from an EMBL/GenBank/DDBJ whole genome shotgun (WGS) entry which is preliminary data.</text>
</comment>
<sequence length="286" mass="31685">MGAFASKVIETANTSDDEAIDQIMNLHRKFIGETTSKHGINAVSWTFPKFTDYILSDLSWICFTLLLLAPLLEARRSTLTWKKIGDWWWTIGKGNMKVEFTLAIFGLTIATLSWLDPSYAAGKHVLVQQVNECAFHFEDLACEGQPIESAKRECFALGMCLAQPLLALTIQTFLRDWWYFFVRVRWNFHLSMRFIYFLGIWILPHLSNETWPLGLGYVVNGNRQAAPVQPPQVTPIIGFGFAQSVLDQGTPGVPLGPAVFGPAAPGPVEPGSAALGGPVPFDPGNL</sequence>
<dbReference type="EMBL" id="JAZHXI010000006">
    <property type="protein sequence ID" value="KAL2070643.1"/>
    <property type="molecule type" value="Genomic_DNA"/>
</dbReference>
<gene>
    <name evidence="1" type="ORF">VTL71DRAFT_13669</name>
</gene>
<reference evidence="1 2" key="1">
    <citation type="journal article" date="2024" name="Commun. Biol.">
        <title>Comparative genomic analysis of thermophilic fungi reveals convergent evolutionary adaptations and gene losses.</title>
        <authorList>
            <person name="Steindorff A.S."/>
            <person name="Aguilar-Pontes M.V."/>
            <person name="Robinson A.J."/>
            <person name="Andreopoulos B."/>
            <person name="LaButti K."/>
            <person name="Kuo A."/>
            <person name="Mondo S."/>
            <person name="Riley R."/>
            <person name="Otillar R."/>
            <person name="Haridas S."/>
            <person name="Lipzen A."/>
            <person name="Grimwood J."/>
            <person name="Schmutz J."/>
            <person name="Clum A."/>
            <person name="Reid I.D."/>
            <person name="Moisan M.C."/>
            <person name="Butler G."/>
            <person name="Nguyen T.T.M."/>
            <person name="Dewar K."/>
            <person name="Conant G."/>
            <person name="Drula E."/>
            <person name="Henrissat B."/>
            <person name="Hansel C."/>
            <person name="Singer S."/>
            <person name="Hutchinson M.I."/>
            <person name="de Vries R.P."/>
            <person name="Natvig D.O."/>
            <person name="Powell A.J."/>
            <person name="Tsang A."/>
            <person name="Grigoriev I.V."/>
        </authorList>
    </citation>
    <scope>NUCLEOTIDE SEQUENCE [LARGE SCALE GENOMIC DNA]</scope>
    <source>
        <strain evidence="1 2">CBS 494.80</strain>
    </source>
</reference>
<protein>
    <submittedName>
        <fullName evidence="1">Uncharacterized protein</fullName>
    </submittedName>
</protein>
<accession>A0ABR4CN03</accession>
<name>A0ABR4CN03_9HELO</name>
<dbReference type="Proteomes" id="UP001595075">
    <property type="component" value="Unassembled WGS sequence"/>
</dbReference>
<proteinExistence type="predicted"/>
<keyword evidence="2" id="KW-1185">Reference proteome</keyword>
<evidence type="ECO:0000313" key="1">
    <source>
        <dbReference type="EMBL" id="KAL2070643.1"/>
    </source>
</evidence>
<evidence type="ECO:0000313" key="2">
    <source>
        <dbReference type="Proteomes" id="UP001595075"/>
    </source>
</evidence>